<reference evidence="2" key="1">
    <citation type="submission" date="2020-05" db="EMBL/GenBank/DDBJ databases">
        <title>Sulfur intermediates as new biogeochemical hubs in an aquatic model microbial ecosystem.</title>
        <authorList>
            <person name="Vigneron A."/>
        </authorList>
    </citation>
    <scope>NUCLEOTIDE SEQUENCE</scope>
    <source>
        <strain evidence="2">Bin.250</strain>
    </source>
</reference>
<name>A0A973A7M9_9GAMM</name>
<organism evidence="2 3">
    <name type="scientific">SAR86 cluster bacterium</name>
    <dbReference type="NCBI Taxonomy" id="2030880"/>
    <lineage>
        <taxon>Bacteria</taxon>
        <taxon>Pseudomonadati</taxon>
        <taxon>Pseudomonadota</taxon>
        <taxon>Gammaproteobacteria</taxon>
        <taxon>SAR86 cluster</taxon>
    </lineage>
</organism>
<dbReference type="AlphaFoldDB" id="A0A973A7M9"/>
<accession>A0A973A7M9</accession>
<dbReference type="Gene3D" id="3.40.630.30">
    <property type="match status" value="1"/>
</dbReference>
<dbReference type="Proteomes" id="UP000754644">
    <property type="component" value="Unassembled WGS sequence"/>
</dbReference>
<dbReference type="CDD" id="cd04301">
    <property type="entry name" value="NAT_SF"/>
    <property type="match status" value="1"/>
</dbReference>
<dbReference type="PROSITE" id="PS51186">
    <property type="entry name" value="GNAT"/>
    <property type="match status" value="1"/>
</dbReference>
<proteinExistence type="predicted"/>
<evidence type="ECO:0000259" key="1">
    <source>
        <dbReference type="PROSITE" id="PS51186"/>
    </source>
</evidence>
<dbReference type="EMBL" id="JABMOJ010000218">
    <property type="protein sequence ID" value="NQV64889.1"/>
    <property type="molecule type" value="Genomic_DNA"/>
</dbReference>
<sequence length="180" mass="20812">MKQSIKVWHVEIKDAARIPTHPTPRIYTLKKLTRSLPEFNRFLYVAVGAPWQWYMRLTWTYDQWLACLDRPGGETWVAYDEGTPIGYFELERQADDCVEIAYFGLIADFIGQGFGKALLEDAIANAWRLGGRRVWLHTCSLDHPQALNNYLARGFKVFHEETVIDDLPDTPIQPWIGANK</sequence>
<dbReference type="InterPro" id="IPR016181">
    <property type="entry name" value="Acyl_CoA_acyltransferase"/>
</dbReference>
<evidence type="ECO:0000313" key="2">
    <source>
        <dbReference type="EMBL" id="NQV64889.1"/>
    </source>
</evidence>
<gene>
    <name evidence="2" type="ORF">HQ497_05935</name>
</gene>
<dbReference type="SUPFAM" id="SSF55729">
    <property type="entry name" value="Acyl-CoA N-acyltransferases (Nat)"/>
    <property type="match status" value="1"/>
</dbReference>
<feature type="domain" description="N-acetyltransferase" evidence="1">
    <location>
        <begin position="27"/>
        <end position="174"/>
    </location>
</feature>
<comment type="caution">
    <text evidence="2">The sequence shown here is derived from an EMBL/GenBank/DDBJ whole genome shotgun (WGS) entry which is preliminary data.</text>
</comment>
<dbReference type="Pfam" id="PF00583">
    <property type="entry name" value="Acetyltransf_1"/>
    <property type="match status" value="1"/>
</dbReference>
<dbReference type="InterPro" id="IPR000182">
    <property type="entry name" value="GNAT_dom"/>
</dbReference>
<evidence type="ECO:0000313" key="3">
    <source>
        <dbReference type="Proteomes" id="UP000754644"/>
    </source>
</evidence>
<dbReference type="GO" id="GO:0016747">
    <property type="term" value="F:acyltransferase activity, transferring groups other than amino-acyl groups"/>
    <property type="evidence" value="ECO:0007669"/>
    <property type="project" value="InterPro"/>
</dbReference>
<protein>
    <submittedName>
        <fullName evidence="2">GNAT family N-acetyltransferase</fullName>
    </submittedName>
</protein>